<dbReference type="AlphaFoldDB" id="A0A656JSR8"/>
<name>A0A656JSR8_PSESF</name>
<evidence type="ECO:0000313" key="1">
    <source>
        <dbReference type="EMBL" id="EPN49810.1"/>
    </source>
</evidence>
<dbReference type="EMBL" id="AOKF01002379">
    <property type="protein sequence ID" value="EPN49810.1"/>
    <property type="molecule type" value="Genomic_DNA"/>
</dbReference>
<comment type="caution">
    <text evidence="1">The sequence shown here is derived from an EMBL/GenBank/DDBJ whole genome shotgun (WGS) entry which is preliminary data.</text>
</comment>
<feature type="non-terminal residue" evidence="1">
    <location>
        <position position="44"/>
    </location>
</feature>
<proteinExistence type="predicted"/>
<organism evidence="1 2">
    <name type="scientific">Pseudomonas syringae pv. actinidiae ICMP 19096</name>
    <dbReference type="NCBI Taxonomy" id="1194405"/>
    <lineage>
        <taxon>Bacteria</taxon>
        <taxon>Pseudomonadati</taxon>
        <taxon>Pseudomonadota</taxon>
        <taxon>Gammaproteobacteria</taxon>
        <taxon>Pseudomonadales</taxon>
        <taxon>Pseudomonadaceae</taxon>
        <taxon>Pseudomonas</taxon>
        <taxon>Pseudomonas syringae</taxon>
    </lineage>
</organism>
<dbReference type="Gene3D" id="1.10.10.10">
    <property type="entry name" value="Winged helix-like DNA-binding domain superfamily/Winged helix DNA-binding domain"/>
    <property type="match status" value="1"/>
</dbReference>
<dbReference type="Proteomes" id="UP000018849">
    <property type="component" value="Unassembled WGS sequence"/>
</dbReference>
<reference evidence="1 2" key="1">
    <citation type="journal article" date="2013" name="PLoS Pathog.">
        <title>Genomic analysis of the Kiwifruit pathogen Pseudomonas syringae pv. actinidiae provides insight into the origins of an emergent plant disease.</title>
        <authorList>
            <person name="McCann H.C."/>
            <person name="Rikkerink E.H."/>
            <person name="Bertels F."/>
            <person name="Fiers M."/>
            <person name="Lu A."/>
            <person name="Rees-George J."/>
            <person name="Andersen M.T."/>
            <person name="Gleave A.P."/>
            <person name="Haubold B."/>
            <person name="Wohlers M.W."/>
            <person name="Guttman D.S."/>
            <person name="Wang P.W."/>
            <person name="Straub C."/>
            <person name="Vanneste J.L."/>
            <person name="Rainey P.B."/>
            <person name="Templeton M.D."/>
        </authorList>
    </citation>
    <scope>NUCLEOTIDE SEQUENCE [LARGE SCALE GENOMIC DNA]</scope>
    <source>
        <strain evidence="1 2">ICMP 19096</strain>
    </source>
</reference>
<evidence type="ECO:0000313" key="2">
    <source>
        <dbReference type="Proteomes" id="UP000018849"/>
    </source>
</evidence>
<sequence>MNLNEPRELAPLLEAFLLASGKPQTLERLYELFEEGERPEPPVV</sequence>
<protein>
    <submittedName>
        <fullName evidence="1">Segregation and condensation protein B</fullName>
    </submittedName>
</protein>
<accession>A0A656JSR8</accession>
<dbReference type="InterPro" id="IPR036388">
    <property type="entry name" value="WH-like_DNA-bd_sf"/>
</dbReference>
<gene>
    <name evidence="1" type="ORF">A245_27724</name>
</gene>